<sequence length="641" mass="73826">MKTVELWRSKSWILRRDNVPAHTALKISKFLQDHSTSVFPQPPYSPELAPCDFFLFGKLKKKLKGQKFQSTEEIKVESKKAMKAIPKTDYQRCFADWKKRWLKCIAANGDYFEGDNLNLRNSTLRHLELFCEFLLHLGTVLIQQSLQFSVLELLGRFSMWFIIKFKIATLEFFKPPVTLRFAQSVVAVNFLEHSVGFSGTFLPVEGEQQNFPQMGTFWLGNRHFPRAPENFHDLNFSKTARMLMPHGASHLQISDLPLLVPSPDEKGGGGAVTSSLKNMGSAGPADSTLFLNAKNNSPVEIHRQLVEAYGEMCMDIKNVRKWCREFNEGRINVHDEQRSGRPSLPESTVAPIDEMVRANRRITLEEIEDGLNEDCSHFSVHKIVSETLGYRKVSARWVDKWLKEAAGEWYNTGITKLVDRMKKVIEHQGDYISDICKSPMIAFREKLQARNSTQPEGELDTLTRVSSGNTYELIKEAFGDAALSRSRTFEWFSRFLKGREKVNDDQHTGRPRSLRCEENKLKIKRISIKDLSSETGLSVGLCHRIVTKDLDMIRTSSKFVPRILTEEQKVVRMDVCKNMVEMTRTDPQWMQKIITGDETWVYQYDSETKRQSSQWIERGEPKPKKARFTKSNVKTLLVTFF</sequence>
<name>A0ABY6LAN8_9ARAC</name>
<protein>
    <recommendedName>
        <fullName evidence="3">Mos1 transposase HTH domain-containing protein</fullName>
    </recommendedName>
</protein>
<dbReference type="EMBL" id="CP092878">
    <property type="protein sequence ID" value="UYV78207.1"/>
    <property type="molecule type" value="Genomic_DNA"/>
</dbReference>
<evidence type="ECO:0008006" key="3">
    <source>
        <dbReference type="Google" id="ProtNLM"/>
    </source>
</evidence>
<organism evidence="1 2">
    <name type="scientific">Cordylochernes scorpioides</name>
    <dbReference type="NCBI Taxonomy" id="51811"/>
    <lineage>
        <taxon>Eukaryota</taxon>
        <taxon>Metazoa</taxon>
        <taxon>Ecdysozoa</taxon>
        <taxon>Arthropoda</taxon>
        <taxon>Chelicerata</taxon>
        <taxon>Arachnida</taxon>
        <taxon>Pseudoscorpiones</taxon>
        <taxon>Cheliferoidea</taxon>
        <taxon>Chernetidae</taxon>
        <taxon>Cordylochernes</taxon>
    </lineage>
</organism>
<reference evidence="1 2" key="1">
    <citation type="submission" date="2022-01" db="EMBL/GenBank/DDBJ databases">
        <title>A chromosomal length assembly of Cordylochernes scorpioides.</title>
        <authorList>
            <person name="Zeh D."/>
            <person name="Zeh J."/>
        </authorList>
    </citation>
    <scope>NUCLEOTIDE SEQUENCE [LARGE SCALE GENOMIC DNA]</scope>
    <source>
        <strain evidence="1">IN4F17</strain>
        <tissue evidence="1">Whole Body</tissue>
    </source>
</reference>
<dbReference type="Proteomes" id="UP001235939">
    <property type="component" value="Chromosome 16"/>
</dbReference>
<dbReference type="PANTHER" id="PTHR46060:SF1">
    <property type="entry name" value="MARINER MOS1 TRANSPOSASE-LIKE PROTEIN"/>
    <property type="match status" value="1"/>
</dbReference>
<dbReference type="InterPro" id="IPR052709">
    <property type="entry name" value="Transposase-MT_Hybrid"/>
</dbReference>
<evidence type="ECO:0000313" key="2">
    <source>
        <dbReference type="Proteomes" id="UP001235939"/>
    </source>
</evidence>
<accession>A0ABY6LAN8</accession>
<dbReference type="InterPro" id="IPR036397">
    <property type="entry name" value="RNaseH_sf"/>
</dbReference>
<keyword evidence="2" id="KW-1185">Reference proteome</keyword>
<evidence type="ECO:0000313" key="1">
    <source>
        <dbReference type="EMBL" id="UYV78207.1"/>
    </source>
</evidence>
<gene>
    <name evidence="1" type="ORF">LAZ67_16000481</name>
</gene>
<dbReference type="Gene3D" id="3.30.420.10">
    <property type="entry name" value="Ribonuclease H-like superfamily/Ribonuclease H"/>
    <property type="match status" value="2"/>
</dbReference>
<dbReference type="PANTHER" id="PTHR46060">
    <property type="entry name" value="MARINER MOS1 TRANSPOSASE-LIKE PROTEIN"/>
    <property type="match status" value="1"/>
</dbReference>
<proteinExistence type="predicted"/>